<dbReference type="SUPFAM" id="SSF56214">
    <property type="entry name" value="4'-phosphopantetheinyl transferase"/>
    <property type="match status" value="1"/>
</dbReference>
<organism evidence="1">
    <name type="scientific">Barrientosiimonas endolithica</name>
    <dbReference type="NCBI Taxonomy" id="1535208"/>
    <lineage>
        <taxon>Bacteria</taxon>
        <taxon>Bacillati</taxon>
        <taxon>Actinomycetota</taxon>
        <taxon>Actinomycetes</taxon>
        <taxon>Micrococcales</taxon>
        <taxon>Dermacoccaceae</taxon>
        <taxon>Barrientosiimonas</taxon>
    </lineage>
</organism>
<dbReference type="EMBL" id="AP027735">
    <property type="protein sequence ID" value="BDZ59525.1"/>
    <property type="molecule type" value="Genomic_DNA"/>
</dbReference>
<name>A0ABM8HEV3_9MICO</name>
<sequence length="202" mass="21074">MPAVTLRGSEVWWARLALADIALVRTLSPVERARLDALARPADRARSLLAAALVRAVAGRLLDLPPGDVPVERACPDCGRPHGRPRLDLPGAPQLSVSHSGLLVVVAAHDGPVGVDVQRIADVPAGTDAGTWVRDEAVVKAGLVAGAAQVLGLSPPLPGYASALALPMAYAGGRVAQHDAAALLTPDPRRPTVRCRRPSWPR</sequence>
<evidence type="ECO:0000313" key="1">
    <source>
        <dbReference type="EMBL" id="BDZ59525.1"/>
    </source>
</evidence>
<reference evidence="1" key="1">
    <citation type="journal article" date="2014" name="Int. J. Syst. Evol. Microbiol.">
        <title>Complete genome of a new Firmicutes species belonging to the dominant human colonic microbiota ('Ruminococcus bicirculans') reveals two chromosomes and a selective capacity to utilize plant glucans.</title>
        <authorList>
            <consortium name="NISC Comparative Sequencing Program"/>
            <person name="Wegmann U."/>
            <person name="Louis P."/>
            <person name="Goesmann A."/>
            <person name="Henrissat B."/>
            <person name="Duncan S.H."/>
            <person name="Flint H.J."/>
        </authorList>
    </citation>
    <scope>NUCLEOTIDE SEQUENCE</scope>
    <source>
        <strain evidence="1">NBRC 110608</strain>
    </source>
</reference>
<protein>
    <recommendedName>
        <fullName evidence="2">4'-phosphopantetheinyl transferase</fullName>
    </recommendedName>
</protein>
<accession>A0ABM8HEV3</accession>
<reference evidence="1" key="2">
    <citation type="submission" date="2023-02" db="EMBL/GenBank/DDBJ databases">
        <authorList>
            <person name="Sun Q."/>
            <person name="Mori K."/>
        </authorList>
    </citation>
    <scope>NUCLEOTIDE SEQUENCE</scope>
    <source>
        <strain evidence="1">NBRC 110608</strain>
    </source>
</reference>
<dbReference type="InterPro" id="IPR037143">
    <property type="entry name" value="4-PPantetheinyl_Trfase_dom_sf"/>
</dbReference>
<proteinExistence type="predicted"/>
<dbReference type="Gene3D" id="3.90.470.20">
    <property type="entry name" value="4'-phosphopantetheinyl transferase domain"/>
    <property type="match status" value="1"/>
</dbReference>
<evidence type="ECO:0008006" key="2">
    <source>
        <dbReference type="Google" id="ProtNLM"/>
    </source>
</evidence>
<gene>
    <name evidence="1" type="ORF">GCM10025872_31820</name>
</gene>